<name>A0AA36D043_9BILA</name>
<protein>
    <recommendedName>
        <fullName evidence="4">PCI domain-containing protein</fullName>
    </recommendedName>
</protein>
<dbReference type="GO" id="GO:0000502">
    <property type="term" value="C:proteasome complex"/>
    <property type="evidence" value="ECO:0007669"/>
    <property type="project" value="UniProtKB-KW"/>
</dbReference>
<proteinExistence type="inferred from homology"/>
<evidence type="ECO:0000259" key="4">
    <source>
        <dbReference type="PROSITE" id="PS50250"/>
    </source>
</evidence>
<comment type="similarity">
    <text evidence="1">Belongs to the proteasome subunit S9 family.</text>
</comment>
<evidence type="ECO:0000313" key="5">
    <source>
        <dbReference type="EMBL" id="CAJ0578256.1"/>
    </source>
</evidence>
<evidence type="ECO:0000256" key="3">
    <source>
        <dbReference type="ARBA" id="ARBA00062507"/>
    </source>
</evidence>
<dbReference type="SUPFAM" id="SSF46785">
    <property type="entry name" value="Winged helix' DNA-binding domain"/>
    <property type="match status" value="1"/>
</dbReference>
<dbReference type="InterPro" id="IPR000717">
    <property type="entry name" value="PCI_dom"/>
</dbReference>
<dbReference type="FunFam" id="1.25.40.570:FF:000016">
    <property type="entry name" value="26S proteasome regulatory subunit"/>
    <property type="match status" value="1"/>
</dbReference>
<evidence type="ECO:0000256" key="2">
    <source>
        <dbReference type="ARBA" id="ARBA00022942"/>
    </source>
</evidence>
<evidence type="ECO:0000256" key="1">
    <source>
        <dbReference type="ARBA" id="ARBA00007454"/>
    </source>
</evidence>
<dbReference type="EMBL" id="CATQJA010002653">
    <property type="protein sequence ID" value="CAJ0578256.1"/>
    <property type="molecule type" value="Genomic_DNA"/>
</dbReference>
<gene>
    <name evidence="5" type="ORF">MSPICULIGERA_LOCUS16515</name>
</gene>
<dbReference type="InterPro" id="IPR036390">
    <property type="entry name" value="WH_DNA-bd_sf"/>
</dbReference>
<keyword evidence="6" id="KW-1185">Reference proteome</keyword>
<feature type="domain" description="PCI" evidence="4">
    <location>
        <begin position="211"/>
        <end position="381"/>
    </location>
</feature>
<keyword evidence="2" id="KW-0647">Proteasome</keyword>
<comment type="subunit">
    <text evidence="3">Component of the lid subcomplex of the 19S proteasome regulatory particle complex (also named PA700 complex). The 26S proteasome consists of a 20S proteasome core and two 19S regulatory subunits.</text>
</comment>
<dbReference type="Pfam" id="PF18055">
    <property type="entry name" value="RPN6_N"/>
    <property type="match status" value="1"/>
</dbReference>
<dbReference type="Gene3D" id="1.25.40.570">
    <property type="match status" value="1"/>
</dbReference>
<dbReference type="SMART" id="SM00753">
    <property type="entry name" value="PAM"/>
    <property type="match status" value="1"/>
</dbReference>
<dbReference type="Proteomes" id="UP001177023">
    <property type="component" value="Unassembled WGS sequence"/>
</dbReference>
<dbReference type="PROSITE" id="PS50250">
    <property type="entry name" value="PCI"/>
    <property type="match status" value="1"/>
</dbReference>
<dbReference type="Pfam" id="PF01399">
    <property type="entry name" value="PCI"/>
    <property type="match status" value="1"/>
</dbReference>
<dbReference type="PANTHER" id="PTHR10678">
    <property type="entry name" value="26S PROTEASOME NON-ATPASE REGULATORY SUBUNIT 11/COP9 SIGNALOSOME COMPLEX SUBUNIT 2"/>
    <property type="match status" value="1"/>
</dbReference>
<evidence type="ECO:0000313" key="6">
    <source>
        <dbReference type="Proteomes" id="UP001177023"/>
    </source>
</evidence>
<dbReference type="SMART" id="SM00088">
    <property type="entry name" value="PINT"/>
    <property type="match status" value="1"/>
</dbReference>
<accession>A0AA36D043</accession>
<dbReference type="InterPro" id="IPR040773">
    <property type="entry name" value="Rpn6_N"/>
</dbReference>
<feature type="non-terminal residue" evidence="5">
    <location>
        <position position="411"/>
    </location>
</feature>
<reference evidence="5" key="1">
    <citation type="submission" date="2023-06" db="EMBL/GenBank/DDBJ databases">
        <authorList>
            <person name="Delattre M."/>
        </authorList>
    </citation>
    <scope>NUCLEOTIDE SEQUENCE</scope>
    <source>
        <strain evidence="5">AF72</strain>
    </source>
</reference>
<dbReference type="InterPro" id="IPR050871">
    <property type="entry name" value="26S_Proteasome/COP9_Components"/>
</dbReference>
<organism evidence="5 6">
    <name type="scientific">Mesorhabditis spiculigera</name>
    <dbReference type="NCBI Taxonomy" id="96644"/>
    <lineage>
        <taxon>Eukaryota</taxon>
        <taxon>Metazoa</taxon>
        <taxon>Ecdysozoa</taxon>
        <taxon>Nematoda</taxon>
        <taxon>Chromadorea</taxon>
        <taxon>Rhabditida</taxon>
        <taxon>Rhabditina</taxon>
        <taxon>Rhabditomorpha</taxon>
        <taxon>Rhabditoidea</taxon>
        <taxon>Rhabditidae</taxon>
        <taxon>Mesorhabditinae</taxon>
        <taxon>Mesorhabditis</taxon>
    </lineage>
</organism>
<sequence>MSGGTVMEHMAAGDVSKLFGQIDDSEDDIKRKEDSIMELGSQLAANKQTHELRTMIENTHPFLLTLGKAKAAKLVRDLLDLCLMIEGQDGDIKVELCKECILWAEQQNRIFLRQTLQARLIRLYNDLHRYNLALLLANELVRELKKVDDKDLLIEVELEESKAFYHLGNLGRARTSLTGARTTANAVYVRPQMQAALDVQAGIVHAAEKRDFKTAYSYFYEAFEAYDSTKQEKLALQALKYMLLCKVMLDLPEEAISLIQGKVARNYTNSEAVQAMKAIAVASKERSLKDFNATFGRYGVELQMDPVIKKHFYELSERMLQKELSRLVEPYTCVQISYIARAIDLDRSIVERKLAQMILDHKFHGSLHQLEGVVIAHEAEKQDVTYKTSVEAIHAFGDVLDALYARANTLN</sequence>
<comment type="caution">
    <text evidence="5">The sequence shown here is derived from an EMBL/GenBank/DDBJ whole genome shotgun (WGS) entry which is preliminary data.</text>
</comment>
<dbReference type="AlphaFoldDB" id="A0AA36D043"/>